<organism evidence="5 7">
    <name type="scientific">Paenibacillus foliorum</name>
    <dbReference type="NCBI Taxonomy" id="2654974"/>
    <lineage>
        <taxon>Bacteria</taxon>
        <taxon>Bacillati</taxon>
        <taxon>Bacillota</taxon>
        <taxon>Bacilli</taxon>
        <taxon>Bacillales</taxon>
        <taxon>Paenibacillaceae</taxon>
        <taxon>Paenibacillus</taxon>
    </lineage>
</organism>
<keyword evidence="3" id="KW-1133">Transmembrane helix</keyword>
<comment type="caution">
    <text evidence="5">The sequence shown here is derived from an EMBL/GenBank/DDBJ whole genome shotgun (WGS) entry which is preliminary data.</text>
</comment>
<keyword evidence="7" id="KW-1185">Reference proteome</keyword>
<dbReference type="Proteomes" id="UP000641588">
    <property type="component" value="Unassembled WGS sequence"/>
</dbReference>
<sequence>IKYATIMVATIPILCVYPFVQKYFVKGVMVGALKG</sequence>
<gene>
    <name evidence="5" type="ORF">GC093_01310</name>
    <name evidence="6" type="ORF">GC093_05670</name>
</gene>
<reference evidence="5" key="1">
    <citation type="submission" date="2019-10" db="EMBL/GenBank/DDBJ databases">
        <title>Description of Paenibacillus glebae sp. nov.</title>
        <authorList>
            <person name="Carlier A."/>
            <person name="Qi S."/>
        </authorList>
    </citation>
    <scope>NUCLEOTIDE SEQUENCE</scope>
    <source>
        <strain evidence="5">LMG 31456</strain>
    </source>
</reference>
<dbReference type="EMBL" id="WHOD01000004">
    <property type="protein sequence ID" value="NOU91878.1"/>
    <property type="molecule type" value="Genomic_DNA"/>
</dbReference>
<evidence type="ECO:0000256" key="2">
    <source>
        <dbReference type="ARBA" id="ARBA00022692"/>
    </source>
</evidence>
<dbReference type="EMBL" id="WHOD01000021">
    <property type="protein sequence ID" value="NOU92717.1"/>
    <property type="molecule type" value="Genomic_DNA"/>
</dbReference>
<dbReference type="SUPFAM" id="SSF161098">
    <property type="entry name" value="MetI-like"/>
    <property type="match status" value="1"/>
</dbReference>
<dbReference type="AlphaFoldDB" id="A0A972GPL3"/>
<proteinExistence type="predicted"/>
<evidence type="ECO:0000313" key="5">
    <source>
        <dbReference type="EMBL" id="NOU91878.1"/>
    </source>
</evidence>
<protein>
    <submittedName>
        <fullName evidence="5">Carbohydrate ABC transporter permease</fullName>
    </submittedName>
</protein>
<evidence type="ECO:0000256" key="4">
    <source>
        <dbReference type="ARBA" id="ARBA00023136"/>
    </source>
</evidence>
<evidence type="ECO:0000313" key="7">
    <source>
        <dbReference type="Proteomes" id="UP000641588"/>
    </source>
</evidence>
<feature type="non-terminal residue" evidence="5">
    <location>
        <position position="1"/>
    </location>
</feature>
<dbReference type="GO" id="GO:0016020">
    <property type="term" value="C:membrane"/>
    <property type="evidence" value="ECO:0007669"/>
    <property type="project" value="UniProtKB-SubCell"/>
</dbReference>
<evidence type="ECO:0000256" key="1">
    <source>
        <dbReference type="ARBA" id="ARBA00004141"/>
    </source>
</evidence>
<comment type="subcellular location">
    <subcellularLocation>
        <location evidence="1">Membrane</location>
        <topology evidence="1">Multi-pass membrane protein</topology>
    </subcellularLocation>
</comment>
<keyword evidence="4" id="KW-0472">Membrane</keyword>
<name>A0A972GPL3_9BACL</name>
<accession>A0A972GPL3</accession>
<evidence type="ECO:0000256" key="3">
    <source>
        <dbReference type="ARBA" id="ARBA00022989"/>
    </source>
</evidence>
<dbReference type="InterPro" id="IPR035906">
    <property type="entry name" value="MetI-like_sf"/>
</dbReference>
<keyword evidence="2" id="KW-0812">Transmembrane</keyword>
<evidence type="ECO:0000313" key="6">
    <source>
        <dbReference type="EMBL" id="NOU92717.1"/>
    </source>
</evidence>